<sequence>MITSGTRLKNKVAIVTGGGSGFGEGIARKFVAEGAQVLVADRDLEAGLRVAVALGPAARAVRADVSDATDVRLMMEAAEQHFGRLDILVNNAGIGHKPQPLEDLAEDQFDRIAAVNMRAIYLAMREVVPRFKARAAGVHGQRGVVLNIASTAGVSPRPRLAWYNASKGWVITATRACAVELAPFGIRVVALNPVAGETPLLATFMGEDTPEMRAKFLSTIPIGRFSLPEDLGNAACFLCSDEATMITGVCMEVDGGRCI</sequence>
<reference evidence="3 4" key="1">
    <citation type="submission" date="2020-05" db="EMBL/GenBank/DDBJ databases">
        <title>Aquincola sp. isolate from soil.</title>
        <authorList>
            <person name="Han J."/>
            <person name="Kim D.-U."/>
        </authorList>
    </citation>
    <scope>NUCLEOTIDE SEQUENCE [LARGE SCALE GENOMIC DNA]</scope>
    <source>
        <strain evidence="3 4">S2</strain>
    </source>
</reference>
<dbReference type="RefSeq" id="WP_173126556.1">
    <property type="nucleotide sequence ID" value="NZ_JABRWJ010000006.1"/>
</dbReference>
<keyword evidence="2 3" id="KW-0560">Oxidoreductase</keyword>
<dbReference type="Proteomes" id="UP000737171">
    <property type="component" value="Unassembled WGS sequence"/>
</dbReference>
<evidence type="ECO:0000313" key="3">
    <source>
        <dbReference type="EMBL" id="NRF69521.1"/>
    </source>
</evidence>
<keyword evidence="4" id="KW-1185">Reference proteome</keyword>
<dbReference type="PRINTS" id="PR00080">
    <property type="entry name" value="SDRFAMILY"/>
</dbReference>
<dbReference type="GO" id="GO:0047936">
    <property type="term" value="F:glucose 1-dehydrogenase [NAD(P)+] activity"/>
    <property type="evidence" value="ECO:0007669"/>
    <property type="project" value="UniProtKB-EC"/>
</dbReference>
<dbReference type="PANTHER" id="PTHR43639">
    <property type="entry name" value="OXIDOREDUCTASE, SHORT-CHAIN DEHYDROGENASE/REDUCTASE FAMILY (AFU_ORTHOLOGUE AFUA_5G02870)"/>
    <property type="match status" value="1"/>
</dbReference>
<comment type="caution">
    <text evidence="3">The sequence shown here is derived from an EMBL/GenBank/DDBJ whole genome shotgun (WGS) entry which is preliminary data.</text>
</comment>
<evidence type="ECO:0000256" key="2">
    <source>
        <dbReference type="ARBA" id="ARBA00023002"/>
    </source>
</evidence>
<gene>
    <name evidence="3" type="ORF">HLB44_21185</name>
</gene>
<dbReference type="InterPro" id="IPR036291">
    <property type="entry name" value="NAD(P)-bd_dom_sf"/>
</dbReference>
<accession>A0ABX2ELU1</accession>
<dbReference type="PANTHER" id="PTHR43639:SF1">
    <property type="entry name" value="SHORT-CHAIN DEHYDROGENASE_REDUCTASE FAMILY PROTEIN"/>
    <property type="match status" value="1"/>
</dbReference>
<protein>
    <submittedName>
        <fullName evidence="3">Glucose 1-dehydrogenase</fullName>
        <ecNumber evidence="3">1.1.1.47</ecNumber>
    </submittedName>
</protein>
<dbReference type="InterPro" id="IPR002347">
    <property type="entry name" value="SDR_fam"/>
</dbReference>
<dbReference type="PRINTS" id="PR00081">
    <property type="entry name" value="GDHRDH"/>
</dbReference>
<dbReference type="NCBIfam" id="NF005559">
    <property type="entry name" value="PRK07231.1"/>
    <property type="match status" value="1"/>
</dbReference>
<dbReference type="EC" id="1.1.1.47" evidence="3"/>
<dbReference type="EMBL" id="JABRWJ010000006">
    <property type="protein sequence ID" value="NRF69521.1"/>
    <property type="molecule type" value="Genomic_DNA"/>
</dbReference>
<evidence type="ECO:0000313" key="4">
    <source>
        <dbReference type="Proteomes" id="UP000737171"/>
    </source>
</evidence>
<evidence type="ECO:0000256" key="1">
    <source>
        <dbReference type="ARBA" id="ARBA00006484"/>
    </source>
</evidence>
<dbReference type="SUPFAM" id="SSF51735">
    <property type="entry name" value="NAD(P)-binding Rossmann-fold domains"/>
    <property type="match status" value="1"/>
</dbReference>
<proteinExistence type="inferred from homology"/>
<comment type="similarity">
    <text evidence="1">Belongs to the short-chain dehydrogenases/reductases (SDR) family.</text>
</comment>
<dbReference type="Pfam" id="PF13561">
    <property type="entry name" value="adh_short_C2"/>
    <property type="match status" value="1"/>
</dbReference>
<name>A0ABX2ELU1_9BURK</name>
<organism evidence="3 4">
    <name type="scientific">Pseudaquabacterium terrae</name>
    <dbReference type="NCBI Taxonomy" id="2732868"/>
    <lineage>
        <taxon>Bacteria</taxon>
        <taxon>Pseudomonadati</taxon>
        <taxon>Pseudomonadota</taxon>
        <taxon>Betaproteobacteria</taxon>
        <taxon>Burkholderiales</taxon>
        <taxon>Sphaerotilaceae</taxon>
        <taxon>Pseudaquabacterium</taxon>
    </lineage>
</organism>
<dbReference type="Gene3D" id="3.40.50.720">
    <property type="entry name" value="NAD(P)-binding Rossmann-like Domain"/>
    <property type="match status" value="1"/>
</dbReference>